<feature type="repeat" description="ANK" evidence="3">
    <location>
        <begin position="433"/>
        <end position="466"/>
    </location>
</feature>
<proteinExistence type="predicted"/>
<dbReference type="RefSeq" id="WP_060383100.1">
    <property type="nucleotide sequence ID" value="NZ_MTDB01000011.1"/>
</dbReference>
<dbReference type="SUPFAM" id="SSF48403">
    <property type="entry name" value="Ankyrin repeat"/>
    <property type="match status" value="2"/>
</dbReference>
<sequence length="492" mass="54897">MKRIHIIIAILFNIVSIAQQKNTLLDGNFWKKNPNLTTVQAEIAKGNNASELNSSAFDPVTLAINNDVSNEIIYYLLEQKGNEINKLTHDERTYLHWAAAKGNIELVQNLINKGANINHEDSHNTTPLAYALASGNAKKELIEIFFKAGLDPKKLYKDKATLLMLAVPYDKDLSVTQFLETKGLSVKDQDALGKTVFDYAARTGNIINLKKLIEKGSKWTSNALLIAAEATRRSANSLEIFQYLIDDLKLKPTVTTANGETILHLIAKKQNQVPIAQYFLQKGVLINTIDNEGNTVLHKVAGMRDLAFVNFLLEKGVDVSKTNNKGESALMQAVKSGLVETMNTLVNKGATIDLLDKEGQGLAYHLVQNYRAPKNENDDFLDKLKWLKEKGIDLKKPLRKGDTLYHLAVIKNDLEYLKKLEGFEININVKNEAGLTALHKAAMVAKDENIINYLLTLGADKKAKTDLDETAYSLARENEVLVKKQINLDFLK</sequence>
<organism evidence="4">
    <name type="scientific">Flavobacterium columnare</name>
    <dbReference type="NCBI Taxonomy" id="996"/>
    <lineage>
        <taxon>Bacteria</taxon>
        <taxon>Pseudomonadati</taxon>
        <taxon>Bacteroidota</taxon>
        <taxon>Flavobacteriia</taxon>
        <taxon>Flavobacteriales</taxon>
        <taxon>Flavobacteriaceae</taxon>
        <taxon>Flavobacterium</taxon>
    </lineage>
</organism>
<comment type="caution">
    <text evidence="4">The sequence shown here is derived from an EMBL/GenBank/DDBJ whole genome shotgun (WGS) entry which is preliminary data.</text>
</comment>
<name>A0AA94F2X4_9FLAO</name>
<feature type="repeat" description="ANK" evidence="3">
    <location>
        <begin position="90"/>
        <end position="122"/>
    </location>
</feature>
<dbReference type="SMART" id="SM00248">
    <property type="entry name" value="ANK"/>
    <property type="match status" value="10"/>
</dbReference>
<accession>A0AA94F2X4</accession>
<reference evidence="4" key="1">
    <citation type="submission" date="2018-12" db="EMBL/GenBank/DDBJ databases">
        <title>Draft genome sequence of Flaovobacterium columnare BGFS27 isolated from channel catfish in Alabama.</title>
        <authorList>
            <person name="Cai W."/>
            <person name="Arias C."/>
        </authorList>
    </citation>
    <scope>NUCLEOTIDE SEQUENCE [LARGE SCALE GENOMIC DNA]</scope>
    <source>
        <strain evidence="4">BGFS27</strain>
    </source>
</reference>
<dbReference type="Pfam" id="PF12796">
    <property type="entry name" value="Ank_2"/>
    <property type="match status" value="3"/>
</dbReference>
<feature type="repeat" description="ANK" evidence="3">
    <location>
        <begin position="325"/>
        <end position="357"/>
    </location>
</feature>
<evidence type="ECO:0000256" key="1">
    <source>
        <dbReference type="ARBA" id="ARBA00022737"/>
    </source>
</evidence>
<dbReference type="PROSITE" id="PS50297">
    <property type="entry name" value="ANK_REP_REGION"/>
    <property type="match status" value="4"/>
</dbReference>
<dbReference type="AlphaFoldDB" id="A0AA94F2X4"/>
<dbReference type="PANTHER" id="PTHR24198:SF165">
    <property type="entry name" value="ANKYRIN REPEAT-CONTAINING PROTEIN-RELATED"/>
    <property type="match status" value="1"/>
</dbReference>
<evidence type="ECO:0000313" key="4">
    <source>
        <dbReference type="EMBL" id="RVU88288.1"/>
    </source>
</evidence>
<dbReference type="EMBL" id="RWGX01000004">
    <property type="protein sequence ID" value="RVU88288.1"/>
    <property type="molecule type" value="Genomic_DNA"/>
</dbReference>
<dbReference type="GeneID" id="56896179"/>
<evidence type="ECO:0000256" key="3">
    <source>
        <dbReference type="PROSITE-ProRule" id="PRU00023"/>
    </source>
</evidence>
<dbReference type="Gene3D" id="1.25.40.20">
    <property type="entry name" value="Ankyrin repeat-containing domain"/>
    <property type="match status" value="2"/>
</dbReference>
<evidence type="ECO:0000256" key="2">
    <source>
        <dbReference type="ARBA" id="ARBA00023043"/>
    </source>
</evidence>
<keyword evidence="1" id="KW-0677">Repeat</keyword>
<dbReference type="KEGG" id="fcv:AWN65_10420"/>
<keyword evidence="2 3" id="KW-0040">ANK repeat</keyword>
<dbReference type="InterPro" id="IPR036770">
    <property type="entry name" value="Ankyrin_rpt-contain_sf"/>
</dbReference>
<dbReference type="PROSITE" id="PS50088">
    <property type="entry name" value="ANK_REPEAT"/>
    <property type="match status" value="5"/>
</dbReference>
<dbReference type="Pfam" id="PF00023">
    <property type="entry name" value="Ank"/>
    <property type="match status" value="1"/>
</dbReference>
<feature type="repeat" description="ANK" evidence="3">
    <location>
        <begin position="292"/>
        <end position="324"/>
    </location>
</feature>
<dbReference type="InterPro" id="IPR002110">
    <property type="entry name" value="Ankyrin_rpt"/>
</dbReference>
<gene>
    <name evidence="4" type="ORF">EJB19_08965</name>
</gene>
<protein>
    <submittedName>
        <fullName evidence="4">Ankyrin repeat domain-containing protein</fullName>
    </submittedName>
</protein>
<dbReference type="PANTHER" id="PTHR24198">
    <property type="entry name" value="ANKYRIN REPEAT AND PROTEIN KINASE DOMAIN-CONTAINING PROTEIN"/>
    <property type="match status" value="1"/>
</dbReference>
<feature type="repeat" description="ANK" evidence="3">
    <location>
        <begin position="258"/>
        <end position="291"/>
    </location>
</feature>